<gene>
    <name evidence="3" type="primary">dprA</name>
    <name evidence="3" type="ORF">ACE5LO_04955</name>
</gene>
<dbReference type="InterPro" id="IPR057666">
    <property type="entry name" value="DrpA_SLOG"/>
</dbReference>
<dbReference type="Gene3D" id="3.40.50.450">
    <property type="match status" value="1"/>
</dbReference>
<dbReference type="NCBIfam" id="TIGR00732">
    <property type="entry name" value="dprA"/>
    <property type="match status" value="1"/>
</dbReference>
<evidence type="ECO:0000313" key="3">
    <source>
        <dbReference type="EMBL" id="MFB5759737.1"/>
    </source>
</evidence>
<evidence type="ECO:0000313" key="4">
    <source>
        <dbReference type="Proteomes" id="UP001580430"/>
    </source>
</evidence>
<dbReference type="Proteomes" id="UP001580430">
    <property type="component" value="Unassembled WGS sequence"/>
</dbReference>
<comment type="similarity">
    <text evidence="1">Belongs to the DprA/Smf family.</text>
</comment>
<dbReference type="SUPFAM" id="SSF102405">
    <property type="entry name" value="MCP/YpsA-like"/>
    <property type="match status" value="1"/>
</dbReference>
<keyword evidence="4" id="KW-1185">Reference proteome</keyword>
<feature type="domain" description="Smf/DprA SLOG" evidence="2">
    <location>
        <begin position="78"/>
        <end position="286"/>
    </location>
</feature>
<dbReference type="PANTHER" id="PTHR43022">
    <property type="entry name" value="PROTEIN SMF"/>
    <property type="match status" value="1"/>
</dbReference>
<dbReference type="InterPro" id="IPR003488">
    <property type="entry name" value="DprA"/>
</dbReference>
<accession>A0ABV5BWS6</accession>
<dbReference type="PANTHER" id="PTHR43022:SF1">
    <property type="entry name" value="PROTEIN SMF"/>
    <property type="match status" value="1"/>
</dbReference>
<evidence type="ECO:0000256" key="1">
    <source>
        <dbReference type="ARBA" id="ARBA00006525"/>
    </source>
</evidence>
<dbReference type="Gene3D" id="1.10.10.10">
    <property type="entry name" value="Winged helix-like DNA-binding domain superfamily/Winged helix DNA-binding domain"/>
    <property type="match status" value="1"/>
</dbReference>
<reference evidence="3 4" key="1">
    <citation type="submission" date="2024-09" db="EMBL/GenBank/DDBJ databases">
        <title>Paenibacillus zeirhizospherea sp. nov., isolated from surface of the maize (Zea mays) roots in a horticulture field, Hungary.</title>
        <authorList>
            <person name="Marton D."/>
            <person name="Farkas M."/>
            <person name="Bedics A."/>
            <person name="Toth E."/>
            <person name="Tancsics A."/>
            <person name="Boka K."/>
            <person name="Marati G."/>
            <person name="Kriszt B."/>
            <person name="Cserhati M."/>
        </authorList>
    </citation>
    <scope>NUCLEOTIDE SEQUENCE [LARGE SCALE GENOMIC DNA]</scope>
    <source>
        <strain evidence="3 4">JCM 18446</strain>
    </source>
</reference>
<comment type="caution">
    <text evidence="3">The sequence shown here is derived from an EMBL/GenBank/DDBJ whole genome shotgun (WGS) entry which is preliminary data.</text>
</comment>
<organism evidence="3 4">
    <name type="scientific">Paenibacillus medicaginis</name>
    <dbReference type="NCBI Taxonomy" id="1470560"/>
    <lineage>
        <taxon>Bacteria</taxon>
        <taxon>Bacillati</taxon>
        <taxon>Bacillota</taxon>
        <taxon>Bacilli</taxon>
        <taxon>Bacillales</taxon>
        <taxon>Paenibacillaceae</taxon>
        <taxon>Paenibacillus</taxon>
    </lineage>
</organism>
<dbReference type="Pfam" id="PF02481">
    <property type="entry name" value="DNA_processg_A"/>
    <property type="match status" value="1"/>
</dbReference>
<dbReference type="InterPro" id="IPR036388">
    <property type="entry name" value="WH-like_DNA-bd_sf"/>
</dbReference>
<sequence>MDERQVLMGLTMLQGVGRRTVNRLLASGINLYELFEFGEKQWAGIGLTAELARQAAALFTKEWVTQQWLKIQETGIGVITYLDDDYPILMKETSDPAWVLYFLGDRSLLDTMSIAMVGTRVPTAYGRKMAEMLAEGLCAYGYTIVSGMARGIDSICHEAALRCGGSTMAVLGTAIDVAYPPENTSLYKEIIRKGLVISEYPPGTKSHSGLFPQRNRIIAGLTWGTLVVEADIRSGSLITADAALEENRDVFAVPGPVTSPKSRGTLNLIKQGAKLVTEASDIEEEYSMWLAAIGADSSQSAAAGAGDAGGSLRQEYTSDEERMIVLLEQGTLTVDELLTATGWDFGLLHSVLLSLIIKKRVAQLAGLKYELI</sequence>
<proteinExistence type="inferred from homology"/>
<name>A0ABV5BWS6_9BACL</name>
<protein>
    <submittedName>
        <fullName evidence="3">DNA-processing protein DprA</fullName>
    </submittedName>
</protein>
<dbReference type="EMBL" id="JBHIRY010000003">
    <property type="protein sequence ID" value="MFB5759737.1"/>
    <property type="molecule type" value="Genomic_DNA"/>
</dbReference>
<evidence type="ECO:0000259" key="2">
    <source>
        <dbReference type="Pfam" id="PF02481"/>
    </source>
</evidence>
<dbReference type="RefSeq" id="WP_375518930.1">
    <property type="nucleotide sequence ID" value="NZ_JBHIRY010000003.1"/>
</dbReference>